<protein>
    <submittedName>
        <fullName evidence="1">Uncharacterized protein</fullName>
    </submittedName>
</protein>
<accession>A0A6J5LS41</accession>
<gene>
    <name evidence="1" type="ORF">UFOVP328_15</name>
</gene>
<reference evidence="1" key="1">
    <citation type="submission" date="2020-04" db="EMBL/GenBank/DDBJ databases">
        <authorList>
            <person name="Chiriac C."/>
            <person name="Salcher M."/>
            <person name="Ghai R."/>
            <person name="Kavagutti S V."/>
        </authorList>
    </citation>
    <scope>NUCLEOTIDE SEQUENCE</scope>
</reference>
<name>A0A6J5LS41_9CAUD</name>
<evidence type="ECO:0000313" key="1">
    <source>
        <dbReference type="EMBL" id="CAB4137285.1"/>
    </source>
</evidence>
<organism evidence="1">
    <name type="scientific">uncultured Caudovirales phage</name>
    <dbReference type="NCBI Taxonomy" id="2100421"/>
    <lineage>
        <taxon>Viruses</taxon>
        <taxon>Duplodnaviria</taxon>
        <taxon>Heunggongvirae</taxon>
        <taxon>Uroviricota</taxon>
        <taxon>Caudoviricetes</taxon>
        <taxon>Peduoviridae</taxon>
        <taxon>Maltschvirus</taxon>
        <taxon>Maltschvirus maltsch</taxon>
    </lineage>
</organism>
<sequence>MKEEKFKYPVVVPWSPKTDTVTAWNEVCAQGMEMFGLPGNRYITEANVNDMTWWFQNEQDALLMTLKFSEQLC</sequence>
<proteinExistence type="predicted"/>
<dbReference type="EMBL" id="LR796341">
    <property type="protein sequence ID" value="CAB4137285.1"/>
    <property type="molecule type" value="Genomic_DNA"/>
</dbReference>